<dbReference type="PANTHER" id="PTHR35535:SF1">
    <property type="entry name" value="HEAT SHOCK PROTEIN HSLJ"/>
    <property type="match status" value="1"/>
</dbReference>
<organism evidence="4 5">
    <name type="scientific">Rhizorhabdus wittichii</name>
    <dbReference type="NCBI Taxonomy" id="160791"/>
    <lineage>
        <taxon>Bacteria</taxon>
        <taxon>Pseudomonadati</taxon>
        <taxon>Pseudomonadota</taxon>
        <taxon>Alphaproteobacteria</taxon>
        <taxon>Sphingomonadales</taxon>
        <taxon>Sphingomonadaceae</taxon>
        <taxon>Rhizorhabdus</taxon>
    </lineage>
</organism>
<dbReference type="PANTHER" id="PTHR35535">
    <property type="entry name" value="HEAT SHOCK PROTEIN HSLJ"/>
    <property type="match status" value="1"/>
</dbReference>
<dbReference type="AlphaFoldDB" id="A0A975D1W0"/>
<proteinExistence type="predicted"/>
<dbReference type="EMBL" id="CP059319">
    <property type="protein sequence ID" value="QTH21392.1"/>
    <property type="molecule type" value="Genomic_DNA"/>
</dbReference>
<dbReference type="Pfam" id="PF03724">
    <property type="entry name" value="META"/>
    <property type="match status" value="1"/>
</dbReference>
<dbReference type="RefSeq" id="WP_208632685.1">
    <property type="nucleotide sequence ID" value="NZ_CP059319.1"/>
</dbReference>
<name>A0A975D1W0_9SPHN</name>
<evidence type="ECO:0000256" key="1">
    <source>
        <dbReference type="SAM" id="SignalP"/>
    </source>
</evidence>
<evidence type="ECO:0000259" key="3">
    <source>
        <dbReference type="Pfam" id="PF14302"/>
    </source>
</evidence>
<dbReference type="InterPro" id="IPR053147">
    <property type="entry name" value="Hsp_HslJ-like"/>
</dbReference>
<dbReference type="InterPro" id="IPR025485">
    <property type="entry name" value="DUF4377"/>
</dbReference>
<evidence type="ECO:0000313" key="4">
    <source>
        <dbReference type="EMBL" id="QTH21392.1"/>
    </source>
</evidence>
<feature type="signal peptide" evidence="1">
    <location>
        <begin position="1"/>
        <end position="25"/>
    </location>
</feature>
<dbReference type="Gene3D" id="2.40.128.270">
    <property type="match status" value="1"/>
</dbReference>
<dbReference type="InterPro" id="IPR038670">
    <property type="entry name" value="HslJ-like_sf"/>
</dbReference>
<feature type="chain" id="PRO_5037731641" evidence="1">
    <location>
        <begin position="26"/>
        <end position="242"/>
    </location>
</feature>
<protein>
    <submittedName>
        <fullName evidence="4">META and DUF4377 domain-containing protein</fullName>
    </submittedName>
</protein>
<accession>A0A975D1W0</accession>
<dbReference type="InterPro" id="IPR005184">
    <property type="entry name" value="DUF306_Meta_HslJ"/>
</dbReference>
<feature type="domain" description="DUF306" evidence="2">
    <location>
        <begin position="37"/>
        <end position="146"/>
    </location>
</feature>
<evidence type="ECO:0000259" key="2">
    <source>
        <dbReference type="Pfam" id="PF03724"/>
    </source>
</evidence>
<reference evidence="4" key="2">
    <citation type="submission" date="2021-04" db="EMBL/GenBank/DDBJ databases">
        <title>Isolation and genomic analysis of the ibuprofen-degrading bacterium Sphingomonas strain MPO218.</title>
        <authorList>
            <person name="Aulestia M."/>
            <person name="Flores A."/>
            <person name="Mangas E.L."/>
            <person name="Perez-Pulido A.J."/>
            <person name="Santero E."/>
            <person name="Camacho E.M."/>
        </authorList>
    </citation>
    <scope>NUCLEOTIDE SEQUENCE</scope>
    <source>
        <strain evidence="4">MPO218</strain>
    </source>
</reference>
<evidence type="ECO:0000313" key="5">
    <source>
        <dbReference type="Proteomes" id="UP000664914"/>
    </source>
</evidence>
<reference evidence="4" key="1">
    <citation type="submission" date="2020-07" db="EMBL/GenBank/DDBJ databases">
        <authorList>
            <person name="Camacho E."/>
        </authorList>
    </citation>
    <scope>NUCLEOTIDE SEQUENCE</scope>
    <source>
        <strain evidence="4">MPO218</strain>
    </source>
</reference>
<gene>
    <name evidence="4" type="ORF">HRJ34_24240</name>
</gene>
<keyword evidence="1" id="KW-0732">Signal</keyword>
<sequence length="242" mass="26693">MISEYRPGRIAIALAAALSATTAAAAAKPVAQPQGPARLAAQHWDLVDWTGRQVPQGKRLRLDFDAKRGSFSTDTMCNRAGGSYSIKGSSIRLGGRKGQFASTLMACPEPAMTFERRYVASLGAVRSWRIDGDRLVLRTAKGERLTYQAAHKPAADAPRRFIYVSAETKPCHGVAPMTCLQIREKPGDPWQLHYGGIVDFDPQPGIEYRLRIIEEKIAHPPADASSLRWTLDQVIEQRVVKR</sequence>
<dbReference type="Pfam" id="PF14302">
    <property type="entry name" value="DUF4377"/>
    <property type="match status" value="1"/>
</dbReference>
<dbReference type="Proteomes" id="UP000664914">
    <property type="component" value="Chromosome"/>
</dbReference>
<feature type="domain" description="DUF4377" evidence="3">
    <location>
        <begin position="163"/>
        <end position="237"/>
    </location>
</feature>